<dbReference type="InterPro" id="IPR011009">
    <property type="entry name" value="Kinase-like_dom_sf"/>
</dbReference>
<protein>
    <recommendedName>
        <fullName evidence="1">Protein kinase domain-containing protein</fullName>
    </recommendedName>
</protein>
<dbReference type="CDD" id="cd00180">
    <property type="entry name" value="PKc"/>
    <property type="match status" value="1"/>
</dbReference>
<proteinExistence type="predicted"/>
<dbReference type="PROSITE" id="PS50011">
    <property type="entry name" value="PROTEIN_KINASE_DOM"/>
    <property type="match status" value="1"/>
</dbReference>
<dbReference type="RefSeq" id="XP_066698543.1">
    <property type="nucleotide sequence ID" value="XM_066846145.1"/>
</dbReference>
<name>A0ABR1Q924_9PEZI</name>
<comment type="caution">
    <text evidence="2">The sequence shown here is derived from an EMBL/GenBank/DDBJ whole genome shotgun (WGS) entry which is preliminary data.</text>
</comment>
<dbReference type="GeneID" id="92079207"/>
<dbReference type="SMART" id="SM00220">
    <property type="entry name" value="S_TKc"/>
    <property type="match status" value="1"/>
</dbReference>
<evidence type="ECO:0000313" key="2">
    <source>
        <dbReference type="EMBL" id="KAK7949037.1"/>
    </source>
</evidence>
<dbReference type="Gene3D" id="1.10.510.10">
    <property type="entry name" value="Transferase(Phosphotransferase) domain 1"/>
    <property type="match status" value="1"/>
</dbReference>
<dbReference type="Pfam" id="PF00069">
    <property type="entry name" value="Pkinase"/>
    <property type="match status" value="1"/>
</dbReference>
<reference evidence="2 3" key="1">
    <citation type="submission" date="2023-01" db="EMBL/GenBank/DDBJ databases">
        <title>Analysis of 21 Apiospora genomes using comparative genomics revels a genus with tremendous synthesis potential of carbohydrate active enzymes and secondary metabolites.</title>
        <authorList>
            <person name="Sorensen T."/>
        </authorList>
    </citation>
    <scope>NUCLEOTIDE SEQUENCE [LARGE SCALE GENOMIC DNA]</scope>
    <source>
        <strain evidence="2 3">CBS 24483</strain>
    </source>
</reference>
<evidence type="ECO:0000313" key="3">
    <source>
        <dbReference type="Proteomes" id="UP001391051"/>
    </source>
</evidence>
<dbReference type="Proteomes" id="UP001391051">
    <property type="component" value="Unassembled WGS sequence"/>
</dbReference>
<feature type="domain" description="Protein kinase" evidence="1">
    <location>
        <begin position="1"/>
        <end position="282"/>
    </location>
</feature>
<dbReference type="PANTHER" id="PTHR24359:SF1">
    <property type="entry name" value="INHIBITOR OF NUCLEAR FACTOR KAPPA-B KINASE EPSILON SUBUNIT HOMOLOG 1-RELATED"/>
    <property type="match status" value="1"/>
</dbReference>
<gene>
    <name evidence="2" type="ORF">PG986_009923</name>
</gene>
<organism evidence="2 3">
    <name type="scientific">Apiospora aurea</name>
    <dbReference type="NCBI Taxonomy" id="335848"/>
    <lineage>
        <taxon>Eukaryota</taxon>
        <taxon>Fungi</taxon>
        <taxon>Dikarya</taxon>
        <taxon>Ascomycota</taxon>
        <taxon>Pezizomycotina</taxon>
        <taxon>Sordariomycetes</taxon>
        <taxon>Xylariomycetidae</taxon>
        <taxon>Amphisphaeriales</taxon>
        <taxon>Apiosporaceae</taxon>
        <taxon>Apiospora</taxon>
    </lineage>
</organism>
<accession>A0ABR1Q924</accession>
<dbReference type="InterPro" id="IPR000719">
    <property type="entry name" value="Prot_kinase_dom"/>
</dbReference>
<sequence length="353" mass="40129">MRLEPQAALPPYLLNSSGQYFNLLEHNPSHRFALKTFLNDFGKEITRDNFENELKANRSIPRNNRILSLLAAFEHRGGLYLLFPWAESGDLRMIWEGHGPRHDEATGRQVAHAEWYSPEWLLTECLGIASAVADIHGLMRSTPASTCLLHADIKPENILGFPADGGSVSLKLADFGHSKVLETPSSYVGVRGMAFTKSYRAPEYDTQRTVTTRFDVWSLGCLFLDFVTWALMGSDKVEEFGDRRLQEEKDVAEDDENVFEDTFFKQATERRSLLSWLKISFPKGYNLGLRGCKRPVVTKVRDSVTTQIESLRNHQECDDGIRQLLDLIETRMLVPNCDFIMKTGAARQPKQLE</sequence>
<dbReference type="PANTHER" id="PTHR24359">
    <property type="entry name" value="SERINE/THREONINE-PROTEIN KINASE SBK1"/>
    <property type="match status" value="1"/>
</dbReference>
<keyword evidence="3" id="KW-1185">Reference proteome</keyword>
<dbReference type="SUPFAM" id="SSF56112">
    <property type="entry name" value="Protein kinase-like (PK-like)"/>
    <property type="match status" value="1"/>
</dbReference>
<evidence type="ECO:0000259" key="1">
    <source>
        <dbReference type="PROSITE" id="PS50011"/>
    </source>
</evidence>
<dbReference type="EMBL" id="JAQQWE010000006">
    <property type="protein sequence ID" value="KAK7949037.1"/>
    <property type="molecule type" value="Genomic_DNA"/>
</dbReference>